<feature type="region of interest" description="Disordered" evidence="9">
    <location>
        <begin position="48"/>
        <end position="71"/>
    </location>
</feature>
<keyword evidence="5 8" id="KW-0378">Hydrolase</keyword>
<evidence type="ECO:0000256" key="6">
    <source>
        <dbReference type="ARBA" id="ARBA00023180"/>
    </source>
</evidence>
<evidence type="ECO:0000256" key="4">
    <source>
        <dbReference type="ARBA" id="ARBA00022729"/>
    </source>
</evidence>
<sequence length="425" mass="45774">MSAHTSSLQERKRRMAPPQWARRCLRGIPLIAGLLLVVSGAAAGSSSASTTSVLSSSSPPPPYPLSSSRRQDGFDFPAAAEAAVEALMSTYANDTGLWGVPADPWYQSGMALQAVLDYTAATGSRRYLDAALHTVEQQRGPLPWWPEGGGEFRADSTDDTGWWALALTTLHELTADPEWLRVARLDEAYMFAYWNTTTCGGGLIWDIETREYHNAISNELYLALTARLSLLLGGEDGGDYYRNQSRLEWDWFAASGMINAEGLVNDGLTQDAACANNGAPTWTYNQGVLLGGLVDLHAATGDAAYLARARAVADAVLASALLVQDGGILTEPCPAGSADCAVDAPIFKGVFVRYLAKLDRALERLEGQRPYYAFIEANARSAYDVARSRNGSGTGDFYGYMWQAPFDTSSLARQVSAVNLMVAGL</sequence>
<dbReference type="EC" id="3.2.1.101" evidence="3 8"/>
<organism evidence="10 11">
    <name type="scientific">Diatrype stigma</name>
    <dbReference type="NCBI Taxonomy" id="117547"/>
    <lineage>
        <taxon>Eukaryota</taxon>
        <taxon>Fungi</taxon>
        <taxon>Dikarya</taxon>
        <taxon>Ascomycota</taxon>
        <taxon>Pezizomycotina</taxon>
        <taxon>Sordariomycetes</taxon>
        <taxon>Xylariomycetidae</taxon>
        <taxon>Xylariales</taxon>
        <taxon>Diatrypaceae</taxon>
        <taxon>Diatrype</taxon>
    </lineage>
</organism>
<gene>
    <name evidence="10" type="ORF">SLS62_009496</name>
</gene>
<dbReference type="AlphaFoldDB" id="A0AAN9YKG1"/>
<evidence type="ECO:0000256" key="9">
    <source>
        <dbReference type="SAM" id="MobiDB-lite"/>
    </source>
</evidence>
<comment type="catalytic activity">
    <reaction evidence="1 8">
        <text>Random hydrolysis of (1-&gt;6)-alpha-D-mannosidic linkages in unbranched (1-&gt;6)-mannans.</text>
        <dbReference type="EC" id="3.2.1.101"/>
    </reaction>
</comment>
<dbReference type="SUPFAM" id="SSF48208">
    <property type="entry name" value="Six-hairpin glycosidases"/>
    <property type="match status" value="1"/>
</dbReference>
<dbReference type="InterPro" id="IPR014480">
    <property type="entry name" value="Mannan-1_6-alpha_mannosidase"/>
</dbReference>
<dbReference type="PIRSF" id="PIRSF016302">
    <property type="entry name" value="Man_a_manosd"/>
    <property type="match status" value="1"/>
</dbReference>
<comment type="caution">
    <text evidence="10">The sequence shown here is derived from an EMBL/GenBank/DDBJ whole genome shotgun (WGS) entry which is preliminary data.</text>
</comment>
<evidence type="ECO:0000256" key="5">
    <source>
        <dbReference type="ARBA" id="ARBA00022801"/>
    </source>
</evidence>
<evidence type="ECO:0000313" key="11">
    <source>
        <dbReference type="Proteomes" id="UP001320420"/>
    </source>
</evidence>
<protein>
    <recommendedName>
        <fullName evidence="3 8">Mannan endo-1,6-alpha-mannosidase</fullName>
        <ecNumber evidence="3 8">3.2.1.101</ecNumber>
    </recommendedName>
</protein>
<accession>A0AAN9YKG1</accession>
<evidence type="ECO:0000256" key="2">
    <source>
        <dbReference type="ARBA" id="ARBA00009699"/>
    </source>
</evidence>
<dbReference type="InterPro" id="IPR008928">
    <property type="entry name" value="6-hairpin_glycosidase_sf"/>
</dbReference>
<dbReference type="PANTHER" id="PTHR47791">
    <property type="entry name" value="MEIOTICALLY UP-REGULATED GENE 191 PROTEIN"/>
    <property type="match status" value="1"/>
</dbReference>
<evidence type="ECO:0000256" key="3">
    <source>
        <dbReference type="ARBA" id="ARBA00012350"/>
    </source>
</evidence>
<reference evidence="10 11" key="1">
    <citation type="submission" date="2024-02" db="EMBL/GenBank/DDBJ databases">
        <title>De novo assembly and annotation of 12 fungi associated with fruit tree decline syndrome in Ontario, Canada.</title>
        <authorList>
            <person name="Sulman M."/>
            <person name="Ellouze W."/>
            <person name="Ilyukhin E."/>
        </authorList>
    </citation>
    <scope>NUCLEOTIDE SEQUENCE [LARGE SCALE GENOMIC DNA]</scope>
    <source>
        <strain evidence="10 11">M11/M66-122</strain>
    </source>
</reference>
<dbReference type="Gene3D" id="1.50.10.20">
    <property type="match status" value="1"/>
</dbReference>
<keyword evidence="6" id="KW-0325">Glycoprotein</keyword>
<evidence type="ECO:0000256" key="1">
    <source>
        <dbReference type="ARBA" id="ARBA00001452"/>
    </source>
</evidence>
<dbReference type="GO" id="GO:0008496">
    <property type="term" value="F:mannan endo-1,6-alpha-mannosidase activity"/>
    <property type="evidence" value="ECO:0007669"/>
    <property type="project" value="UniProtKB-UniRule"/>
</dbReference>
<feature type="compositionally biased region" description="Low complexity" evidence="9">
    <location>
        <begin position="48"/>
        <end position="57"/>
    </location>
</feature>
<name>A0AAN9YKG1_9PEZI</name>
<dbReference type="GO" id="GO:0016052">
    <property type="term" value="P:carbohydrate catabolic process"/>
    <property type="evidence" value="ECO:0007669"/>
    <property type="project" value="InterPro"/>
</dbReference>
<dbReference type="InterPro" id="IPR005198">
    <property type="entry name" value="Glyco_hydro_76"/>
</dbReference>
<comment type="similarity">
    <text evidence="2 8">Belongs to the glycosyl hydrolase 76 family.</text>
</comment>
<dbReference type="Pfam" id="PF03663">
    <property type="entry name" value="Glyco_hydro_76"/>
    <property type="match status" value="1"/>
</dbReference>
<evidence type="ECO:0000313" key="10">
    <source>
        <dbReference type="EMBL" id="KAK7746117.1"/>
    </source>
</evidence>
<dbReference type="EMBL" id="JAKJXP020000101">
    <property type="protein sequence ID" value="KAK7746117.1"/>
    <property type="molecule type" value="Genomic_DNA"/>
</dbReference>
<dbReference type="InterPro" id="IPR053169">
    <property type="entry name" value="MUG_Protein"/>
</dbReference>
<keyword evidence="7 8" id="KW-0326">Glycosidase</keyword>
<evidence type="ECO:0000256" key="7">
    <source>
        <dbReference type="ARBA" id="ARBA00023295"/>
    </source>
</evidence>
<keyword evidence="4" id="KW-0732">Signal</keyword>
<proteinExistence type="inferred from homology"/>
<keyword evidence="11" id="KW-1185">Reference proteome</keyword>
<evidence type="ECO:0000256" key="8">
    <source>
        <dbReference type="PIRNR" id="PIRNR016302"/>
    </source>
</evidence>
<dbReference type="PANTHER" id="PTHR47791:SF3">
    <property type="entry name" value="MEIOTICALLY UP-REGULATED GENE 191 PROTEIN"/>
    <property type="match status" value="1"/>
</dbReference>
<dbReference type="Proteomes" id="UP001320420">
    <property type="component" value="Unassembled WGS sequence"/>
</dbReference>